<evidence type="ECO:0000256" key="1">
    <source>
        <dbReference type="ARBA" id="ARBA00004370"/>
    </source>
</evidence>
<comment type="function">
    <text evidence="9">Essential subunit of the Sec protein translocation channel SecYEG. Clamps together the 2 halves of SecY. May contact the channel plug during translocation.</text>
</comment>
<keyword evidence="5 9" id="KW-0653">Protein transport</keyword>
<dbReference type="RefSeq" id="WP_284720938.1">
    <property type="nucleotide sequence ID" value="NZ_JARZHI010000024.1"/>
</dbReference>
<dbReference type="Proteomes" id="UP001160301">
    <property type="component" value="Unassembled WGS sequence"/>
</dbReference>
<keyword evidence="8 9" id="KW-0472">Membrane</keyword>
<dbReference type="InterPro" id="IPR001901">
    <property type="entry name" value="Translocase_SecE/Sec61-g"/>
</dbReference>
<evidence type="ECO:0000256" key="3">
    <source>
        <dbReference type="ARBA" id="ARBA00022475"/>
    </source>
</evidence>
<sequence>MATRREKDEARKAQKKGSAPESAPDSGADASLAVRKGSDLDVAPSADEAGDEHDDAAAEGPEGQAQDEGAGEDAEAAAARPLGSDRYVMAGFFGAAILGAYVLGKAIHGIWGNLSNRDWFSRAVPALAAVVDEDKATYATVIAGVVAVIVTLRTYRRPDVREWTDEVASELIKVKWPTKKDVTNSTMVVIAASAVATLYLALLDRLWSFVTGIVYGTGS</sequence>
<comment type="similarity">
    <text evidence="9">Belongs to the SecE/SEC61-gamma family.</text>
</comment>
<keyword evidence="12" id="KW-1185">Reference proteome</keyword>
<feature type="compositionally biased region" description="Basic and acidic residues" evidence="10">
    <location>
        <begin position="1"/>
        <end position="12"/>
    </location>
</feature>
<keyword evidence="7 9" id="KW-0811">Translocation</keyword>
<evidence type="ECO:0000256" key="7">
    <source>
        <dbReference type="ARBA" id="ARBA00023010"/>
    </source>
</evidence>
<evidence type="ECO:0000313" key="12">
    <source>
        <dbReference type="Proteomes" id="UP001160301"/>
    </source>
</evidence>
<comment type="caution">
    <text evidence="9">Lacks conserved residue(s) required for the propagation of feature annotation.</text>
</comment>
<dbReference type="Gene3D" id="1.20.5.1030">
    <property type="entry name" value="Preprotein translocase secy subunit"/>
    <property type="match status" value="1"/>
</dbReference>
<comment type="subcellular location">
    <subcellularLocation>
        <location evidence="1">Membrane</location>
    </subcellularLocation>
</comment>
<dbReference type="Pfam" id="PF00584">
    <property type="entry name" value="SecE"/>
    <property type="match status" value="1"/>
</dbReference>
<feature type="transmembrane region" description="Helical" evidence="9">
    <location>
        <begin position="182"/>
        <end position="202"/>
    </location>
</feature>
<feature type="transmembrane region" description="Helical" evidence="9">
    <location>
        <begin position="136"/>
        <end position="155"/>
    </location>
</feature>
<keyword evidence="6 9" id="KW-1133">Transmembrane helix</keyword>
<organism evidence="11 12">
    <name type="scientific">Polyangium sorediatum</name>
    <dbReference type="NCBI Taxonomy" id="889274"/>
    <lineage>
        <taxon>Bacteria</taxon>
        <taxon>Pseudomonadati</taxon>
        <taxon>Myxococcota</taxon>
        <taxon>Polyangia</taxon>
        <taxon>Polyangiales</taxon>
        <taxon>Polyangiaceae</taxon>
        <taxon>Polyangium</taxon>
    </lineage>
</organism>
<dbReference type="InterPro" id="IPR038379">
    <property type="entry name" value="SecE_sf"/>
</dbReference>
<evidence type="ECO:0000256" key="9">
    <source>
        <dbReference type="HAMAP-Rule" id="MF_00422"/>
    </source>
</evidence>
<keyword evidence="4 9" id="KW-0812">Transmembrane</keyword>
<comment type="subunit">
    <text evidence="9">Component of the Sec protein translocase complex. Heterotrimer consisting of SecY, SecE and SecG subunits. The heterotrimers can form oligomers, although 1 heterotrimer is thought to be able to translocate proteins. Interacts with the ribosome. Interacts with SecDF, and other proteins may be involved. Interacts with SecA.</text>
</comment>
<evidence type="ECO:0000256" key="2">
    <source>
        <dbReference type="ARBA" id="ARBA00022448"/>
    </source>
</evidence>
<proteinExistence type="inferred from homology"/>
<feature type="transmembrane region" description="Helical" evidence="9">
    <location>
        <begin position="87"/>
        <end position="111"/>
    </location>
</feature>
<keyword evidence="3 9" id="KW-1003">Cell membrane</keyword>
<evidence type="ECO:0000256" key="8">
    <source>
        <dbReference type="ARBA" id="ARBA00023136"/>
    </source>
</evidence>
<accession>A0ABT6NXS4</accession>
<dbReference type="NCBIfam" id="TIGR00964">
    <property type="entry name" value="secE_bact"/>
    <property type="match status" value="1"/>
</dbReference>
<evidence type="ECO:0000313" key="11">
    <source>
        <dbReference type="EMBL" id="MDI1432932.1"/>
    </source>
</evidence>
<evidence type="ECO:0000256" key="10">
    <source>
        <dbReference type="SAM" id="MobiDB-lite"/>
    </source>
</evidence>
<evidence type="ECO:0000256" key="6">
    <source>
        <dbReference type="ARBA" id="ARBA00022989"/>
    </source>
</evidence>
<keyword evidence="2 9" id="KW-0813">Transport</keyword>
<dbReference type="PANTHER" id="PTHR33910">
    <property type="entry name" value="PROTEIN TRANSLOCASE SUBUNIT SECE"/>
    <property type="match status" value="1"/>
</dbReference>
<evidence type="ECO:0000256" key="5">
    <source>
        <dbReference type="ARBA" id="ARBA00022927"/>
    </source>
</evidence>
<comment type="caution">
    <text evidence="11">The sequence shown here is derived from an EMBL/GenBank/DDBJ whole genome shotgun (WGS) entry which is preliminary data.</text>
</comment>
<gene>
    <name evidence="9 11" type="primary">secE</name>
    <name evidence="11" type="ORF">QHF89_25765</name>
</gene>
<dbReference type="InterPro" id="IPR005807">
    <property type="entry name" value="SecE_bac"/>
</dbReference>
<dbReference type="HAMAP" id="MF_00422">
    <property type="entry name" value="SecE"/>
    <property type="match status" value="1"/>
</dbReference>
<dbReference type="EMBL" id="JARZHI010000024">
    <property type="protein sequence ID" value="MDI1432932.1"/>
    <property type="molecule type" value="Genomic_DNA"/>
</dbReference>
<protein>
    <recommendedName>
        <fullName evidence="9">Protein translocase subunit SecE</fullName>
    </recommendedName>
</protein>
<evidence type="ECO:0000256" key="4">
    <source>
        <dbReference type="ARBA" id="ARBA00022692"/>
    </source>
</evidence>
<name>A0ABT6NXS4_9BACT</name>
<reference evidence="11 12" key="1">
    <citation type="submission" date="2023-04" db="EMBL/GenBank/DDBJ databases">
        <title>The genome sequence of Polyangium sorediatum DSM14670.</title>
        <authorList>
            <person name="Zhang X."/>
        </authorList>
    </citation>
    <scope>NUCLEOTIDE SEQUENCE [LARGE SCALE GENOMIC DNA]</scope>
    <source>
        <strain evidence="11 12">DSM 14670</strain>
    </source>
</reference>
<dbReference type="PANTHER" id="PTHR33910:SF1">
    <property type="entry name" value="PROTEIN TRANSLOCASE SUBUNIT SECE"/>
    <property type="match status" value="1"/>
</dbReference>
<feature type="compositionally biased region" description="Low complexity" evidence="10">
    <location>
        <begin position="58"/>
        <end position="68"/>
    </location>
</feature>
<feature type="region of interest" description="Disordered" evidence="10">
    <location>
        <begin position="1"/>
        <end position="75"/>
    </location>
</feature>